<keyword evidence="3" id="KW-1185">Reference proteome</keyword>
<evidence type="ECO:0000313" key="3">
    <source>
        <dbReference type="Proteomes" id="UP000802098"/>
    </source>
</evidence>
<dbReference type="PANTHER" id="PTHR38595:SF2">
    <property type="entry name" value="TYPE VI SECRETION SYSTEM BASEPLATE SUBUNIT TSSE"/>
    <property type="match status" value="1"/>
</dbReference>
<dbReference type="InterPro" id="IPR007048">
    <property type="entry name" value="IraD/Gp25-like"/>
</dbReference>
<gene>
    <name evidence="2" type="primary">tssE</name>
    <name evidence="2" type="ORF">G7087_14285</name>
</gene>
<sequence>MRPPSLLERLLGDSPAEAGRSPRAAADRLRRALAHDIERLLNTRCAWPPERLQRWPRAARSVLALGMPDPAAETGDSLAARRRIAEHIHHTLCVHEPRLQGVRVQALDGRDAAFSIEAALRHGTDGSGLHFDAEVLPGSRHYAVLPAIGPRA</sequence>
<dbReference type="RefSeq" id="WP_009857926.1">
    <property type="nucleotide sequence ID" value="NZ_JAAOCD010000007.1"/>
</dbReference>
<protein>
    <submittedName>
        <fullName evidence="2">Type VI secretion system baseplate subunit TssE</fullName>
    </submittedName>
</protein>
<dbReference type="InterPro" id="IPR017737">
    <property type="entry name" value="TssE1-like"/>
</dbReference>
<dbReference type="Proteomes" id="UP000802098">
    <property type="component" value="Unassembled WGS sequence"/>
</dbReference>
<dbReference type="PANTHER" id="PTHR38595">
    <property type="entry name" value="CYTOPLASMIC PROTEIN-RELATED"/>
    <property type="match status" value="1"/>
</dbReference>
<dbReference type="InterPro" id="IPR053176">
    <property type="entry name" value="T6SS_TssE1-like"/>
</dbReference>
<comment type="caution">
    <text evidence="2">The sequence shown here is derived from an EMBL/GenBank/DDBJ whole genome shotgun (WGS) entry which is preliminary data.</text>
</comment>
<accession>A0ABX0I0A0</accession>
<evidence type="ECO:0000259" key="1">
    <source>
        <dbReference type="Pfam" id="PF04965"/>
    </source>
</evidence>
<dbReference type="EMBL" id="JAAOCD010000007">
    <property type="protein sequence ID" value="NHK99552.1"/>
    <property type="molecule type" value="Genomic_DNA"/>
</dbReference>
<name>A0ABX0I0A0_9BURK</name>
<evidence type="ECO:0000313" key="2">
    <source>
        <dbReference type="EMBL" id="NHK99552.1"/>
    </source>
</evidence>
<reference evidence="2 3" key="1">
    <citation type="submission" date="2020-03" db="EMBL/GenBank/DDBJ databases">
        <title>Rubrivivax benzoatilyticus JA2 (sequenced after 10 years sub-culturing).</title>
        <authorList>
            <person name="Gupta D."/>
            <person name="Chintalapati S."/>
            <person name="Chintalapati V.R."/>
        </authorList>
    </citation>
    <scope>NUCLEOTIDE SEQUENCE [LARGE SCALE GENOMIC DNA]</scope>
    <source>
        <strain evidence="2 3">JA2-Mal</strain>
    </source>
</reference>
<dbReference type="NCBIfam" id="TIGR03357">
    <property type="entry name" value="VI_zyme"/>
    <property type="match status" value="1"/>
</dbReference>
<feature type="domain" description="IraD/Gp25-like" evidence="1">
    <location>
        <begin position="28"/>
        <end position="122"/>
    </location>
</feature>
<proteinExistence type="predicted"/>
<dbReference type="Pfam" id="PF04965">
    <property type="entry name" value="GPW_gp25"/>
    <property type="match status" value="1"/>
</dbReference>
<organism evidence="2 3">
    <name type="scientific">Rubrivivax benzoatilyticus</name>
    <dbReference type="NCBI Taxonomy" id="316997"/>
    <lineage>
        <taxon>Bacteria</taxon>
        <taxon>Pseudomonadati</taxon>
        <taxon>Pseudomonadota</taxon>
        <taxon>Betaproteobacteria</taxon>
        <taxon>Burkholderiales</taxon>
        <taxon>Sphaerotilaceae</taxon>
        <taxon>Rubrivivax</taxon>
    </lineage>
</organism>